<feature type="compositionally biased region" description="Gly residues" evidence="1">
    <location>
        <begin position="658"/>
        <end position="669"/>
    </location>
</feature>
<feature type="compositionally biased region" description="Low complexity" evidence="1">
    <location>
        <begin position="722"/>
        <end position="731"/>
    </location>
</feature>
<dbReference type="GO" id="GO:0006355">
    <property type="term" value="P:regulation of DNA-templated transcription"/>
    <property type="evidence" value="ECO:0007669"/>
    <property type="project" value="InterPro"/>
</dbReference>
<feature type="compositionally biased region" description="Basic and acidic residues" evidence="1">
    <location>
        <begin position="289"/>
        <end position="327"/>
    </location>
</feature>
<dbReference type="HOGENOM" id="CLU_281096_0_0_1"/>
<evidence type="ECO:0000259" key="3">
    <source>
        <dbReference type="Pfam" id="PF14111"/>
    </source>
</evidence>
<reference evidence="5 6" key="2">
    <citation type="journal article" date="2018" name="Hortic Res">
        <title>Improved Brassica rapa reference genome by single-molecule sequencing and chromosome conformation capture technologies.</title>
        <authorList>
            <person name="Zhang L."/>
            <person name="Cai X."/>
            <person name="Wu J."/>
            <person name="Liu M."/>
            <person name="Grob S."/>
            <person name="Cheng F."/>
            <person name="Liang J."/>
            <person name="Cai C."/>
            <person name="Liu Z."/>
            <person name="Liu B."/>
            <person name="Wang F."/>
            <person name="Li S."/>
            <person name="Liu F."/>
            <person name="Li X."/>
            <person name="Cheng L."/>
            <person name="Yang W."/>
            <person name="Li M.H."/>
            <person name="Grossniklaus U."/>
            <person name="Zheng H."/>
            <person name="Wang X."/>
        </authorList>
    </citation>
    <scope>NUCLEOTIDE SEQUENCE [LARGE SCALE GENOMIC DNA]</scope>
    <source>
        <strain evidence="5 6">cv. Chiifu-401-42</strain>
    </source>
</reference>
<feature type="domain" description="DUF4283" evidence="3">
    <location>
        <begin position="41"/>
        <end position="123"/>
    </location>
</feature>
<dbReference type="InterPro" id="IPR025836">
    <property type="entry name" value="Zn_knuckle_CX2CX4HX4C"/>
</dbReference>
<dbReference type="InterPro" id="IPR002156">
    <property type="entry name" value="RNaseH_domain"/>
</dbReference>
<dbReference type="Proteomes" id="UP000011750">
    <property type="component" value="Chromosome A05"/>
</dbReference>
<feature type="compositionally biased region" description="Polar residues" evidence="1">
    <location>
        <begin position="945"/>
        <end position="961"/>
    </location>
</feature>
<reference evidence="5 6" key="1">
    <citation type="journal article" date="2011" name="Nat. Genet.">
        <title>The genome of the mesopolyploid crop species Brassica rapa.</title>
        <authorList>
            <consortium name="Brassica rapa Genome Sequencing Project Consortium"/>
            <person name="Wang X."/>
            <person name="Wang H."/>
            <person name="Wang J."/>
            <person name="Sun R."/>
            <person name="Wu J."/>
            <person name="Liu S."/>
            <person name="Bai Y."/>
            <person name="Mun J.H."/>
            <person name="Bancroft I."/>
            <person name="Cheng F."/>
            <person name="Huang S."/>
            <person name="Li X."/>
            <person name="Hua W."/>
            <person name="Wang J."/>
            <person name="Wang X."/>
            <person name="Freeling M."/>
            <person name="Pires J.C."/>
            <person name="Paterson A.H."/>
            <person name="Chalhoub B."/>
            <person name="Wang B."/>
            <person name="Hayward A."/>
            <person name="Sharpe A.G."/>
            <person name="Park B.S."/>
            <person name="Weisshaar B."/>
            <person name="Liu B."/>
            <person name="Li B."/>
            <person name="Liu B."/>
            <person name="Tong C."/>
            <person name="Song C."/>
            <person name="Duran C."/>
            <person name="Peng C."/>
            <person name="Geng C."/>
            <person name="Koh C."/>
            <person name="Lin C."/>
            <person name="Edwards D."/>
            <person name="Mu D."/>
            <person name="Shen D."/>
            <person name="Soumpourou E."/>
            <person name="Li F."/>
            <person name="Fraser F."/>
            <person name="Conant G."/>
            <person name="Lassalle G."/>
            <person name="King G.J."/>
            <person name="Bonnema G."/>
            <person name="Tang H."/>
            <person name="Wang H."/>
            <person name="Belcram H."/>
            <person name="Zhou H."/>
            <person name="Hirakawa H."/>
            <person name="Abe H."/>
            <person name="Guo H."/>
            <person name="Wang H."/>
            <person name="Jin H."/>
            <person name="Parkin I.A."/>
            <person name="Batley J."/>
            <person name="Kim J.S."/>
            <person name="Just J."/>
            <person name="Li J."/>
            <person name="Xu J."/>
            <person name="Deng J."/>
            <person name="Kim J.A."/>
            <person name="Li J."/>
            <person name="Yu J."/>
            <person name="Meng J."/>
            <person name="Wang J."/>
            <person name="Min J."/>
            <person name="Poulain J."/>
            <person name="Wang J."/>
            <person name="Hatakeyama K."/>
            <person name="Wu K."/>
            <person name="Wang L."/>
            <person name="Fang L."/>
            <person name="Trick M."/>
            <person name="Links M.G."/>
            <person name="Zhao M."/>
            <person name="Jin M."/>
            <person name="Ramchiary N."/>
            <person name="Drou N."/>
            <person name="Berkman P.J."/>
            <person name="Cai Q."/>
            <person name="Huang Q."/>
            <person name="Li R."/>
            <person name="Tabata S."/>
            <person name="Cheng S."/>
            <person name="Zhang S."/>
            <person name="Zhang S."/>
            <person name="Huang S."/>
            <person name="Sato S."/>
            <person name="Sun S."/>
            <person name="Kwon S.J."/>
            <person name="Choi S.R."/>
            <person name="Lee T.H."/>
            <person name="Fan W."/>
            <person name="Zhao X."/>
            <person name="Tan X."/>
            <person name="Xu X."/>
            <person name="Wang Y."/>
            <person name="Qiu Y."/>
            <person name="Yin Y."/>
            <person name="Li Y."/>
            <person name="Du Y."/>
            <person name="Liao Y."/>
            <person name="Lim Y."/>
            <person name="Narusaka Y."/>
            <person name="Wang Y."/>
            <person name="Wang Z."/>
            <person name="Li Z."/>
            <person name="Wang Z."/>
            <person name="Xiong Z."/>
            <person name="Zhang Z."/>
        </authorList>
    </citation>
    <scope>NUCLEOTIDE SEQUENCE [LARGE SCALE GENOMIC DNA]</scope>
    <source>
        <strain evidence="5 6">cv. Chiifu-401-42</strain>
    </source>
</reference>
<feature type="compositionally biased region" description="Polar residues" evidence="1">
    <location>
        <begin position="379"/>
        <end position="404"/>
    </location>
</feature>
<proteinExistence type="predicted"/>
<dbReference type="Pfam" id="PF14392">
    <property type="entry name" value="zf-CCHC_4"/>
    <property type="match status" value="1"/>
</dbReference>
<organism evidence="5 6">
    <name type="scientific">Brassica campestris</name>
    <name type="common">Field mustard</name>
    <dbReference type="NCBI Taxonomy" id="3711"/>
    <lineage>
        <taxon>Eukaryota</taxon>
        <taxon>Viridiplantae</taxon>
        <taxon>Streptophyta</taxon>
        <taxon>Embryophyta</taxon>
        <taxon>Tracheophyta</taxon>
        <taxon>Spermatophyta</taxon>
        <taxon>Magnoliopsida</taxon>
        <taxon>eudicotyledons</taxon>
        <taxon>Gunneridae</taxon>
        <taxon>Pentapetalae</taxon>
        <taxon>rosids</taxon>
        <taxon>malvids</taxon>
        <taxon>Brassicales</taxon>
        <taxon>Brassicaceae</taxon>
        <taxon>Brassiceae</taxon>
        <taxon>Brassica</taxon>
    </lineage>
</organism>
<dbReference type="Gene3D" id="2.170.150.80">
    <property type="entry name" value="NAC domain"/>
    <property type="match status" value="1"/>
</dbReference>
<dbReference type="PANTHER" id="PTHR31286:SF97">
    <property type="entry name" value="DUF4283 DOMAIN-CONTAINING PROTEIN"/>
    <property type="match status" value="1"/>
</dbReference>
<dbReference type="InterPro" id="IPR044730">
    <property type="entry name" value="RNase_H-like_dom_plant"/>
</dbReference>
<feature type="compositionally biased region" description="Basic and acidic residues" evidence="1">
    <location>
        <begin position="356"/>
        <end position="367"/>
    </location>
</feature>
<name>M4F7L7_BRACM</name>
<dbReference type="InterPro" id="IPR040256">
    <property type="entry name" value="At4g02000-like"/>
</dbReference>
<evidence type="ECO:0000259" key="4">
    <source>
        <dbReference type="Pfam" id="PF14392"/>
    </source>
</evidence>
<feature type="compositionally biased region" description="Basic residues" evidence="1">
    <location>
        <begin position="368"/>
        <end position="378"/>
    </location>
</feature>
<dbReference type="Pfam" id="PF14111">
    <property type="entry name" value="DUF4283"/>
    <property type="match status" value="1"/>
</dbReference>
<dbReference type="InterPro" id="IPR025558">
    <property type="entry name" value="DUF4283"/>
</dbReference>
<dbReference type="EnsemblPlants" id="Bra037078.1">
    <property type="protein sequence ID" value="Bra037078.1-P"/>
    <property type="gene ID" value="Bra037078"/>
</dbReference>
<dbReference type="SUPFAM" id="SSF101941">
    <property type="entry name" value="NAC domain"/>
    <property type="match status" value="1"/>
</dbReference>
<accession>M4F7L7</accession>
<feature type="domain" description="Zinc knuckle CX2CX4HX4C" evidence="4">
    <location>
        <begin position="175"/>
        <end position="222"/>
    </location>
</feature>
<sequence>MVSQANLIQRGGSSSAANRRLDLEVEDEIIRIPACDLNTVAERFKRTLIGRVLHQGGRSVEALIALLPRARIWNVEGRVRGVNLGNGRFQFDFDKEEDLVMVLNKRPCHFNHWIFALERWEPVTSDNFPNTIPFWIKVTGVPVHYWNDETFEEIAKALGKRVTIDATNARLQVSIDADRPLQFERRVGFPNGDVGKVSLEYEGLIRYCFACKRIDHDVYSCTECSQEERDQKIKELREQNELGLQAQQNRNLGLIHNRNNNLNNKRPRSPSDDGLNKSPGRPHYPGYARGEKRRKESPNYRSSRYHEDHRGFTKISDRRREDKHERIPSGNTTVWNRLESHSKRRSVEAFASQYKNQDRVREYERNRGRAKYLSHHSRYSQQVWRPKSQVNESKSNNQNKSVGASETPAPPSRALTDSQRTISEVRQGRGGRDTQGTGVMVVHRNEMSEERVRRIKGKAPMFTEALEKTPMSAAKFSPAGLLTRDRGVLRIRDGESPLCPEETRYVSSLVRPSTEPEIVNLDLDRLMESHHIDNLVMTREDEAEVDKLVEDFGDVIMDDNMMQNDDLLVDEPGFDAEKIDAISQLSPAYAEDIDKQREDYQEAQMSDANPRAMEKGALLPSAGRDKKIADAHVPDTKGISKQSNLAGTVSKKRNPQSPGGGGGGGGGGTDQSNPRVRASKKLSLPRGRPSPKKPKAQGTSKKSQKNDVPRIEVFPSTKRMNSSSVSGSVVSQKPPNTVLHATQEEENWRVAQVIEKKDSSGDTGPSNGRNLENELQLPRCQVDASWVTNSTISGGGFVFDLAPGTHMYGSLGMDQVLSPMHAEFTVLLNAMRHSLQLGFTSMSFESDCLQLVKLINDEEDWPAMASEWNEFIHIVVIGYKTELAYHKKVKGKLKGDTTGWCMTEYWLASENDAQFQEVVLCHLRDNNKMVVDQPPESKNGDNDIATEQPQQGNSDDNNNRLLDFTHQQRPLIPPFEGQGLRLQTIMGYSDKATQEQQHPPISPPPQRQDSGSINNALVIMEDECVSQDEIFNLADLEAGITHPQQQHRQMMVDPYDDISFSRLAMPNNLIYHHEDSWHQDTSPWNNTNPRGLIFNSHGYEIQDQTVTKGHNQDSYY</sequence>
<feature type="compositionally biased region" description="Basic and acidic residues" evidence="1">
    <location>
        <begin position="338"/>
        <end position="347"/>
    </location>
</feature>
<feature type="region of interest" description="Disordered" evidence="1">
    <location>
        <begin position="991"/>
        <end position="1010"/>
    </location>
</feature>
<keyword evidence="6" id="KW-1185">Reference proteome</keyword>
<dbReference type="Pfam" id="PF13456">
    <property type="entry name" value="RVT_3"/>
    <property type="match status" value="1"/>
</dbReference>
<dbReference type="AlphaFoldDB" id="M4F7L7"/>
<dbReference type="GO" id="GO:0003677">
    <property type="term" value="F:DNA binding"/>
    <property type="evidence" value="ECO:0007669"/>
    <property type="project" value="InterPro"/>
</dbReference>
<dbReference type="Gramene" id="Bra037078.1">
    <property type="protein sequence ID" value="Bra037078.1-P"/>
    <property type="gene ID" value="Bra037078"/>
</dbReference>
<reference evidence="5" key="3">
    <citation type="submission" date="2023-03" db="UniProtKB">
        <authorList>
            <consortium name="EnsemblPlants"/>
        </authorList>
    </citation>
    <scope>IDENTIFICATION</scope>
    <source>
        <strain evidence="5">cv. Chiifu-401-42</strain>
    </source>
</reference>
<dbReference type="InParanoid" id="M4F7L7"/>
<feature type="region of interest" description="Disordered" evidence="1">
    <location>
        <begin position="631"/>
        <end position="735"/>
    </location>
</feature>
<dbReference type="InterPro" id="IPR036093">
    <property type="entry name" value="NAC_dom_sf"/>
</dbReference>
<evidence type="ECO:0008006" key="7">
    <source>
        <dbReference type="Google" id="ProtNLM"/>
    </source>
</evidence>
<feature type="domain" description="RNase H type-1" evidence="2">
    <location>
        <begin position="782"/>
        <end position="860"/>
    </location>
</feature>
<feature type="compositionally biased region" description="Polar residues" evidence="1">
    <location>
        <begin position="415"/>
        <end position="424"/>
    </location>
</feature>
<protein>
    <recommendedName>
        <fullName evidence="7">DUF4283 domain-containing protein</fullName>
    </recommendedName>
</protein>
<feature type="region of interest" description="Disordered" evidence="1">
    <location>
        <begin position="930"/>
        <end position="961"/>
    </location>
</feature>
<evidence type="ECO:0000256" key="1">
    <source>
        <dbReference type="SAM" id="MobiDB-lite"/>
    </source>
</evidence>
<dbReference type="CDD" id="cd06222">
    <property type="entry name" value="RNase_H_like"/>
    <property type="match status" value="1"/>
</dbReference>
<evidence type="ECO:0000313" key="6">
    <source>
        <dbReference type="Proteomes" id="UP000011750"/>
    </source>
</evidence>
<evidence type="ECO:0000313" key="5">
    <source>
        <dbReference type="EnsemblPlants" id="Bra037078.1-P"/>
    </source>
</evidence>
<dbReference type="PANTHER" id="PTHR31286">
    <property type="entry name" value="GLYCINE-RICH CELL WALL STRUCTURAL PROTEIN 1.8-LIKE"/>
    <property type="match status" value="1"/>
</dbReference>
<feature type="compositionally biased region" description="Low complexity" evidence="1">
    <location>
        <begin position="249"/>
        <end position="264"/>
    </location>
</feature>
<dbReference type="eggNOG" id="KOG1075">
    <property type="taxonomic scope" value="Eukaryota"/>
</dbReference>
<evidence type="ECO:0000259" key="2">
    <source>
        <dbReference type="Pfam" id="PF13456"/>
    </source>
</evidence>
<dbReference type="GO" id="GO:0004523">
    <property type="term" value="F:RNA-DNA hybrid ribonuclease activity"/>
    <property type="evidence" value="ECO:0007669"/>
    <property type="project" value="InterPro"/>
</dbReference>
<feature type="region of interest" description="Disordered" evidence="1">
    <location>
        <begin position="247"/>
        <end position="436"/>
    </location>
</feature>